<dbReference type="Ensembl" id="ENSTGUT00000025118.1">
    <property type="protein sequence ID" value="ENSTGUP00000037614.1"/>
    <property type="gene ID" value="ENSTGUG00000021431.1"/>
</dbReference>
<reference evidence="2" key="2">
    <citation type="submission" date="2025-08" db="UniProtKB">
        <authorList>
            <consortium name="Ensembl"/>
        </authorList>
    </citation>
    <scope>IDENTIFICATION</scope>
</reference>
<accession>A0A674HRF8</accession>
<reference evidence="2 3" key="1">
    <citation type="journal article" date="2010" name="Nature">
        <title>The genome of a songbird.</title>
        <authorList>
            <person name="Warren W.C."/>
            <person name="Clayton D.F."/>
            <person name="Ellegren H."/>
            <person name="Arnold A.P."/>
            <person name="Hillier L.W."/>
            <person name="Kunstner A."/>
            <person name="Searle S."/>
            <person name="White S."/>
            <person name="Vilella A.J."/>
            <person name="Fairley S."/>
            <person name="Heger A."/>
            <person name="Kong L."/>
            <person name="Ponting C.P."/>
            <person name="Jarvis E.D."/>
            <person name="Mello C.V."/>
            <person name="Minx P."/>
            <person name="Lovell P."/>
            <person name="Velho T.A."/>
            <person name="Ferris M."/>
            <person name="Balakrishnan C.N."/>
            <person name="Sinha S."/>
            <person name="Blatti C."/>
            <person name="London S.E."/>
            <person name="Li Y."/>
            <person name="Lin Y.C."/>
            <person name="George J."/>
            <person name="Sweedler J."/>
            <person name="Southey B."/>
            <person name="Gunaratne P."/>
            <person name="Watson M."/>
            <person name="Nam K."/>
            <person name="Backstrom N."/>
            <person name="Smeds L."/>
            <person name="Nabholz B."/>
            <person name="Itoh Y."/>
            <person name="Whitney O."/>
            <person name="Pfenning A.R."/>
            <person name="Howard J."/>
            <person name="Volker M."/>
            <person name="Skinner B.M."/>
            <person name="Griffin D.K."/>
            <person name="Ye L."/>
            <person name="McLaren W.M."/>
            <person name="Flicek P."/>
            <person name="Quesada V."/>
            <person name="Velasco G."/>
            <person name="Lopez-Otin C."/>
            <person name="Puente X.S."/>
            <person name="Olender T."/>
            <person name="Lancet D."/>
            <person name="Smit A.F."/>
            <person name="Hubley R."/>
            <person name="Konkel M.K."/>
            <person name="Walker J.A."/>
            <person name="Batzer M.A."/>
            <person name="Gu W."/>
            <person name="Pollock D.D."/>
            <person name="Chen L."/>
            <person name="Cheng Z."/>
            <person name="Eichler E.E."/>
            <person name="Stapley J."/>
            <person name="Slate J."/>
            <person name="Ekblom R."/>
            <person name="Birkhead T."/>
            <person name="Burke T."/>
            <person name="Burt D."/>
            <person name="Scharff C."/>
            <person name="Adam I."/>
            <person name="Richard H."/>
            <person name="Sultan M."/>
            <person name="Soldatov A."/>
            <person name="Lehrach H."/>
            <person name="Edwards S.V."/>
            <person name="Yang S.P."/>
            <person name="Li X."/>
            <person name="Graves T."/>
            <person name="Fulton L."/>
            <person name="Nelson J."/>
            <person name="Chinwalla A."/>
            <person name="Hou S."/>
            <person name="Mardis E.R."/>
            <person name="Wilson R.K."/>
        </authorList>
    </citation>
    <scope>NUCLEOTIDE SEQUENCE [LARGE SCALE GENOMIC DNA]</scope>
</reference>
<organism evidence="2 3">
    <name type="scientific">Taeniopygia guttata</name>
    <name type="common">Zebra finch</name>
    <name type="synonym">Poephila guttata</name>
    <dbReference type="NCBI Taxonomy" id="59729"/>
    <lineage>
        <taxon>Eukaryota</taxon>
        <taxon>Metazoa</taxon>
        <taxon>Chordata</taxon>
        <taxon>Craniata</taxon>
        <taxon>Vertebrata</taxon>
        <taxon>Euteleostomi</taxon>
        <taxon>Archelosauria</taxon>
        <taxon>Archosauria</taxon>
        <taxon>Dinosauria</taxon>
        <taxon>Saurischia</taxon>
        <taxon>Theropoda</taxon>
        <taxon>Coelurosauria</taxon>
        <taxon>Aves</taxon>
        <taxon>Neognathae</taxon>
        <taxon>Neoaves</taxon>
        <taxon>Telluraves</taxon>
        <taxon>Australaves</taxon>
        <taxon>Passeriformes</taxon>
        <taxon>Passeroidea</taxon>
        <taxon>Estrildidae</taxon>
        <taxon>Estrildinae</taxon>
        <taxon>Taeniopygia</taxon>
    </lineage>
</organism>
<evidence type="ECO:0000256" key="1">
    <source>
        <dbReference type="SAM" id="MobiDB-lite"/>
    </source>
</evidence>
<evidence type="ECO:0000313" key="3">
    <source>
        <dbReference type="Proteomes" id="UP000007754"/>
    </source>
</evidence>
<dbReference type="AlphaFoldDB" id="A0A674HRF8"/>
<dbReference type="Proteomes" id="UP000007754">
    <property type="component" value="Chromosome 17"/>
</dbReference>
<sequence>MPPAQPEAAGSTHLLLPVLASLSALQSHPRPGPALLWVIRSRLRQMADLRVLAGAGMEEERWGNEGKHHSCDAGWSPGAKSSRADLDTSSQRCSPDS</sequence>
<evidence type="ECO:0000313" key="2">
    <source>
        <dbReference type="Ensembl" id="ENSTGUP00000037614.1"/>
    </source>
</evidence>
<protein>
    <submittedName>
        <fullName evidence="2">Uncharacterized protein</fullName>
    </submittedName>
</protein>
<feature type="compositionally biased region" description="Basic and acidic residues" evidence="1">
    <location>
        <begin position="60"/>
        <end position="71"/>
    </location>
</feature>
<name>A0A674HRF8_TAEGU</name>
<proteinExistence type="predicted"/>
<feature type="region of interest" description="Disordered" evidence="1">
    <location>
        <begin position="60"/>
        <end position="97"/>
    </location>
</feature>
<keyword evidence="3" id="KW-1185">Reference proteome</keyword>
<dbReference type="InParanoid" id="A0A674HRF8"/>
<reference evidence="2" key="3">
    <citation type="submission" date="2025-09" db="UniProtKB">
        <authorList>
            <consortium name="Ensembl"/>
        </authorList>
    </citation>
    <scope>IDENTIFICATION</scope>
</reference>
<feature type="compositionally biased region" description="Polar residues" evidence="1">
    <location>
        <begin position="87"/>
        <end position="97"/>
    </location>
</feature>